<accession>A0A9P6I620</accession>
<sequence length="225" mass="25042">MDVEPLSFATVKTTLPTIPLPPHASREPVVTERLILRPVSPDDLQALHALRTQPSVMKWSAAGRIDADLEETRARLAQDLPPHDVGNFNVSICLRSTGQWIGIGGCKKPRGELGWPEIGYMLLEDFWGSGYGTEFLLAFLGAWWSLPRSECEISVEKASVVERSTVGDDDVVVEELITAVTAEDNGPSQKMLRKIGFEKFKVWEEQDGENQTIVLVGYSMHRPKQ</sequence>
<dbReference type="AlphaFoldDB" id="A0A9P6I620"/>
<comment type="caution">
    <text evidence="2">The sequence shown here is derived from an EMBL/GenBank/DDBJ whole genome shotgun (WGS) entry which is preliminary data.</text>
</comment>
<protein>
    <submittedName>
        <fullName evidence="2">Acetyltransferase</fullName>
    </submittedName>
</protein>
<reference evidence="2" key="2">
    <citation type="submission" date="2020-11" db="EMBL/GenBank/DDBJ databases">
        <title>Whole genome sequencing of Colletotrichum sp.</title>
        <authorList>
            <person name="Li H."/>
        </authorList>
    </citation>
    <scope>NUCLEOTIDE SEQUENCE</scope>
    <source>
        <strain evidence="2">CkLH20</strain>
    </source>
</reference>
<organism evidence="2 3">
    <name type="scientific">Colletotrichum karsti</name>
    <dbReference type="NCBI Taxonomy" id="1095194"/>
    <lineage>
        <taxon>Eukaryota</taxon>
        <taxon>Fungi</taxon>
        <taxon>Dikarya</taxon>
        <taxon>Ascomycota</taxon>
        <taxon>Pezizomycotina</taxon>
        <taxon>Sordariomycetes</taxon>
        <taxon>Hypocreomycetidae</taxon>
        <taxon>Glomerellales</taxon>
        <taxon>Glomerellaceae</taxon>
        <taxon>Colletotrichum</taxon>
        <taxon>Colletotrichum boninense species complex</taxon>
    </lineage>
</organism>
<evidence type="ECO:0000313" key="2">
    <source>
        <dbReference type="EMBL" id="KAF9875756.1"/>
    </source>
</evidence>
<dbReference type="SUPFAM" id="SSF55729">
    <property type="entry name" value="Acyl-CoA N-acyltransferases (Nat)"/>
    <property type="match status" value="1"/>
</dbReference>
<dbReference type="Proteomes" id="UP000781932">
    <property type="component" value="Unassembled WGS sequence"/>
</dbReference>
<reference evidence="2" key="1">
    <citation type="submission" date="2020-03" db="EMBL/GenBank/DDBJ databases">
        <authorList>
            <person name="He L."/>
        </authorList>
    </citation>
    <scope>NUCLEOTIDE SEQUENCE</scope>
    <source>
        <strain evidence="2">CkLH20</strain>
    </source>
</reference>
<dbReference type="InterPro" id="IPR016181">
    <property type="entry name" value="Acyl_CoA_acyltransferase"/>
</dbReference>
<dbReference type="EMBL" id="JAATWM020000020">
    <property type="protein sequence ID" value="KAF9875756.1"/>
    <property type="molecule type" value="Genomic_DNA"/>
</dbReference>
<feature type="domain" description="N-acetyltransferase" evidence="1">
    <location>
        <begin position="34"/>
        <end position="225"/>
    </location>
</feature>
<dbReference type="Gene3D" id="3.40.630.30">
    <property type="match status" value="1"/>
</dbReference>
<proteinExistence type="predicted"/>
<dbReference type="PROSITE" id="PS51186">
    <property type="entry name" value="GNAT"/>
    <property type="match status" value="1"/>
</dbReference>
<keyword evidence="3" id="KW-1185">Reference proteome</keyword>
<dbReference type="Pfam" id="PF13302">
    <property type="entry name" value="Acetyltransf_3"/>
    <property type="match status" value="1"/>
</dbReference>
<gene>
    <name evidence="2" type="ORF">CkaCkLH20_06688</name>
</gene>
<name>A0A9P6I620_9PEZI</name>
<evidence type="ECO:0000313" key="3">
    <source>
        <dbReference type="Proteomes" id="UP000781932"/>
    </source>
</evidence>
<dbReference type="GeneID" id="62162479"/>
<dbReference type="InterPro" id="IPR051531">
    <property type="entry name" value="N-acetyltransferase"/>
</dbReference>
<dbReference type="RefSeq" id="XP_038745217.1">
    <property type="nucleotide sequence ID" value="XM_038889405.1"/>
</dbReference>
<dbReference type="GO" id="GO:0016747">
    <property type="term" value="F:acyltransferase activity, transferring groups other than amino-acyl groups"/>
    <property type="evidence" value="ECO:0007669"/>
    <property type="project" value="InterPro"/>
</dbReference>
<dbReference type="PANTHER" id="PTHR43792:SF1">
    <property type="entry name" value="N-ACETYLTRANSFERASE DOMAIN-CONTAINING PROTEIN"/>
    <property type="match status" value="1"/>
</dbReference>
<dbReference type="InterPro" id="IPR000182">
    <property type="entry name" value="GNAT_dom"/>
</dbReference>
<evidence type="ECO:0000259" key="1">
    <source>
        <dbReference type="PROSITE" id="PS51186"/>
    </source>
</evidence>
<dbReference type="OrthoDB" id="4072826at2759"/>
<dbReference type="PANTHER" id="PTHR43792">
    <property type="entry name" value="GNAT FAMILY, PUTATIVE (AFU_ORTHOLOGUE AFUA_3G00765)-RELATED-RELATED"/>
    <property type="match status" value="1"/>
</dbReference>